<dbReference type="Proteomes" id="UP000618051">
    <property type="component" value="Unassembled WGS sequence"/>
</dbReference>
<evidence type="ECO:0000256" key="7">
    <source>
        <dbReference type="ARBA" id="ARBA00022989"/>
    </source>
</evidence>
<sequence length="786" mass="87381">MLKFFNLLALRESHEAVYLSLGVRSMLLFPLINLSQENSACQADERNTCRVLTRSDIWRLLRQSVEFNNSIIITSFQDKSADTTTYSTERSEHFKPCKDKDLAYCLNEGECFVIETLTGSHKHCRKKGNEGQCQNKHIQINILKSNENHSGTQVISSDRCKEGYQGVRCDQFLPKTDSILSDPISVSLQHCTVLNPKYRKNNRNVIHAYNILQCLQRLELTDSLESRMADGLSEQKGGAAAKEILLPRTIDMCASTHGQIEVALELLQLQTQGSVKSRALRGEQLFCFGAQYVTNEIACSFIHISNTKHGRVLAITGNKEMISPVLNANSQAITAKWVLIGERSEEESEEVYQRQVLSIACIVFGIVVVGMLCAAFYFRAKKQTKQIHEQLKETQNRKTYSLNASSMMAKSECMAQSQVQLQNYSKPDRHPGPFLHKVMESSFSGAQSFPEALSPDRGAQPIRHHSPGQKSGMLHRNAFRRTPPLPRGRFSGITGPAYQQLEESRITDQDTIPCHGYSSSGLKTPQNTSINMQLPSRETTPYFNNVDRKDLVGYSSSRASSVPIIPSVGLDEACMQMQNVPEVTGIKWCKNSYSAELVNVSSPVSNCVVAEQHEVNILLETVQEQLQMLAEARRPEGSEVASGASESTAFLPMSTSPTARAEPGPRAVPNSDTRRDSLLANSLTDLSRFSEIVVIRTKTGKPIIITKKLLSGIRALADLQSSTLLYLAQLLPGSEERLVPQGAYGRAKRKVAPSPPEDTSRHLLTQRCSTTQRYETRALLPARVKG</sequence>
<dbReference type="PANTHER" id="PTHR11100:SF18">
    <property type="entry name" value="PRO-NEUREGULIN-3, MEMBRANE-BOUND ISOFORM"/>
    <property type="match status" value="1"/>
</dbReference>
<feature type="compositionally biased region" description="Low complexity" evidence="11">
    <location>
        <begin position="638"/>
        <end position="647"/>
    </location>
</feature>
<keyword evidence="4" id="KW-0964">Secreted</keyword>
<keyword evidence="3" id="KW-1003">Cell membrane</keyword>
<organism evidence="13">
    <name type="scientific">Lamprotornis superbus</name>
    <dbReference type="NCBI Taxonomy" id="245042"/>
    <lineage>
        <taxon>Eukaryota</taxon>
        <taxon>Metazoa</taxon>
        <taxon>Chordata</taxon>
        <taxon>Craniata</taxon>
        <taxon>Vertebrata</taxon>
        <taxon>Euteleostomi</taxon>
        <taxon>Archelosauria</taxon>
        <taxon>Archosauria</taxon>
        <taxon>Dinosauria</taxon>
        <taxon>Saurischia</taxon>
        <taxon>Theropoda</taxon>
        <taxon>Coelurosauria</taxon>
        <taxon>Aves</taxon>
        <taxon>Neognathae</taxon>
        <taxon>Neoaves</taxon>
        <taxon>Telluraves</taxon>
        <taxon>Australaves</taxon>
        <taxon>Passeriformes</taxon>
        <taxon>Sturnidae</taxon>
        <taxon>Lamprotornis</taxon>
    </lineage>
</organism>
<evidence type="ECO:0000256" key="2">
    <source>
        <dbReference type="ARBA" id="ARBA00004613"/>
    </source>
</evidence>
<feature type="transmembrane region" description="Helical" evidence="12">
    <location>
        <begin position="356"/>
        <end position="378"/>
    </location>
</feature>
<comment type="caution">
    <text evidence="13">The sequence shown here is derived from an EMBL/GenBank/DDBJ whole genome shotgun (WGS) entry which is preliminary data.</text>
</comment>
<protein>
    <recommendedName>
        <fullName evidence="16">Neuregulin 3</fullName>
    </recommendedName>
</protein>
<reference evidence="14 15" key="2">
    <citation type="journal article" date="2021" name="J. Hered.">
        <title>Feather Gene Expression Elucidates the Developmental Basis of Plumage Iridescence in African Starlings.</title>
        <authorList>
            <person name="Rubenstein D.R."/>
            <person name="Corvelo A."/>
            <person name="MacManes M.D."/>
            <person name="Maia R."/>
            <person name="Narzisi G."/>
            <person name="Rousaki A."/>
            <person name="Vandenabeele P."/>
            <person name="Shawkey M.D."/>
            <person name="Solomon J."/>
        </authorList>
    </citation>
    <scope>NUCLEOTIDE SEQUENCE [LARGE SCALE GENOMIC DNA]</scope>
    <source>
        <strain evidence="14">SS15</strain>
    </source>
</reference>
<evidence type="ECO:0000256" key="1">
    <source>
        <dbReference type="ARBA" id="ARBA00004251"/>
    </source>
</evidence>
<dbReference type="GO" id="GO:0007399">
    <property type="term" value="P:nervous system development"/>
    <property type="evidence" value="ECO:0007669"/>
    <property type="project" value="InterPro"/>
</dbReference>
<dbReference type="GO" id="GO:0048513">
    <property type="term" value="P:animal organ development"/>
    <property type="evidence" value="ECO:0007669"/>
    <property type="project" value="TreeGrafter"/>
</dbReference>
<dbReference type="GO" id="GO:0005886">
    <property type="term" value="C:plasma membrane"/>
    <property type="evidence" value="ECO:0007669"/>
    <property type="project" value="UniProtKB-SubCell"/>
</dbReference>
<keyword evidence="6 12" id="KW-0812">Transmembrane</keyword>
<dbReference type="PANTHER" id="PTHR11100">
    <property type="entry name" value="HEREGULIN-NEUREGULIN FAMILY MEMBER"/>
    <property type="match status" value="1"/>
</dbReference>
<evidence type="ECO:0000256" key="4">
    <source>
        <dbReference type="ARBA" id="ARBA00022525"/>
    </source>
</evidence>
<dbReference type="GO" id="GO:0045499">
    <property type="term" value="F:chemorepellent activity"/>
    <property type="evidence" value="ECO:0007669"/>
    <property type="project" value="TreeGrafter"/>
</dbReference>
<feature type="region of interest" description="Disordered" evidence="11">
    <location>
        <begin position="636"/>
        <end position="673"/>
    </location>
</feature>
<evidence type="ECO:0000256" key="5">
    <source>
        <dbReference type="ARBA" id="ARBA00022536"/>
    </source>
</evidence>
<keyword evidence="7 12" id="KW-1133">Transmembrane helix</keyword>
<evidence type="ECO:0000256" key="8">
    <source>
        <dbReference type="ARBA" id="ARBA00023030"/>
    </source>
</evidence>
<evidence type="ECO:0000256" key="12">
    <source>
        <dbReference type="SAM" id="Phobius"/>
    </source>
</evidence>
<keyword evidence="10" id="KW-1015">Disulfide bond</keyword>
<dbReference type="AlphaFoldDB" id="A0A835TWB0"/>
<accession>A0A835TWB0</accession>
<keyword evidence="15" id="KW-1185">Reference proteome</keyword>
<dbReference type="InterPro" id="IPR040180">
    <property type="entry name" value="Neuregulin"/>
</dbReference>
<evidence type="ECO:0000313" key="14">
    <source>
        <dbReference type="EMBL" id="KAI1236451.1"/>
    </source>
</evidence>
<evidence type="ECO:0000256" key="9">
    <source>
        <dbReference type="ARBA" id="ARBA00023136"/>
    </source>
</evidence>
<evidence type="ECO:0000313" key="15">
    <source>
        <dbReference type="Proteomes" id="UP000618051"/>
    </source>
</evidence>
<evidence type="ECO:0000256" key="3">
    <source>
        <dbReference type="ARBA" id="ARBA00022475"/>
    </source>
</evidence>
<dbReference type="EMBL" id="JADDUC010000052">
    <property type="protein sequence ID" value="KAG0121336.1"/>
    <property type="molecule type" value="Genomic_DNA"/>
</dbReference>
<dbReference type="EMBL" id="JADDUC020000010">
    <property type="protein sequence ID" value="KAI1236451.1"/>
    <property type="molecule type" value="Genomic_DNA"/>
</dbReference>
<dbReference type="GO" id="GO:0035556">
    <property type="term" value="P:intracellular signal transduction"/>
    <property type="evidence" value="ECO:0007669"/>
    <property type="project" value="TreeGrafter"/>
</dbReference>
<feature type="region of interest" description="Disordered" evidence="11">
    <location>
        <begin position="446"/>
        <end position="494"/>
    </location>
</feature>
<evidence type="ECO:0000256" key="11">
    <source>
        <dbReference type="SAM" id="MobiDB-lite"/>
    </source>
</evidence>
<comment type="subcellular location">
    <subcellularLocation>
        <location evidence="1">Cell membrane</location>
        <topology evidence="1">Single-pass type I membrane protein</topology>
    </subcellularLocation>
    <subcellularLocation>
        <location evidence="2">Secreted</location>
    </subcellularLocation>
</comment>
<keyword evidence="9 12" id="KW-0472">Membrane</keyword>
<keyword evidence="8" id="KW-0339">Growth factor</keyword>
<dbReference type="GO" id="GO:0005615">
    <property type="term" value="C:extracellular space"/>
    <property type="evidence" value="ECO:0007669"/>
    <property type="project" value="TreeGrafter"/>
</dbReference>
<reference evidence="13" key="1">
    <citation type="submission" date="2020-10" db="EMBL/GenBank/DDBJ databases">
        <title>Feather gene expression reveals the developmental basis of iridescence in African starlings.</title>
        <authorList>
            <person name="Rubenstein D.R."/>
        </authorList>
    </citation>
    <scope>NUCLEOTIDE SEQUENCE</scope>
    <source>
        <strain evidence="13">SS15</strain>
        <tissue evidence="13">Liver</tissue>
    </source>
</reference>
<dbReference type="OrthoDB" id="9939684at2759"/>
<evidence type="ECO:0000256" key="6">
    <source>
        <dbReference type="ARBA" id="ARBA00022692"/>
    </source>
</evidence>
<evidence type="ECO:0000256" key="10">
    <source>
        <dbReference type="ARBA" id="ARBA00023157"/>
    </source>
</evidence>
<keyword evidence="5" id="KW-0245">EGF-like domain</keyword>
<dbReference type="GO" id="GO:0008083">
    <property type="term" value="F:growth factor activity"/>
    <property type="evidence" value="ECO:0007669"/>
    <property type="project" value="UniProtKB-KW"/>
</dbReference>
<gene>
    <name evidence="14" type="ORF">IHE44_0001744</name>
    <name evidence="13" type="ORF">IHE44_011515</name>
</gene>
<name>A0A835TWB0_9PASS</name>
<evidence type="ECO:0000313" key="13">
    <source>
        <dbReference type="EMBL" id="KAG0121336.1"/>
    </source>
</evidence>
<proteinExistence type="predicted"/>
<evidence type="ECO:0008006" key="16">
    <source>
        <dbReference type="Google" id="ProtNLM"/>
    </source>
</evidence>
<reference evidence="14" key="3">
    <citation type="submission" date="2022-01" db="EMBL/GenBank/DDBJ databases">
        <authorList>
            <person name="Rubenstein D.R."/>
        </authorList>
    </citation>
    <scope>NUCLEOTIDE SEQUENCE</scope>
    <source>
        <strain evidence="14">SS15</strain>
        <tissue evidence="14">Liver</tissue>
    </source>
</reference>